<dbReference type="EMBL" id="PFAV01000042">
    <property type="protein sequence ID" value="PIR91316.1"/>
    <property type="molecule type" value="Genomic_DNA"/>
</dbReference>
<name>A0A2H0UWU1_9BACT</name>
<dbReference type="Proteomes" id="UP000228906">
    <property type="component" value="Unassembled WGS sequence"/>
</dbReference>
<evidence type="ECO:0000313" key="2">
    <source>
        <dbReference type="EMBL" id="PIR91316.1"/>
    </source>
</evidence>
<dbReference type="AlphaFoldDB" id="A0A2H0UWU1"/>
<feature type="compositionally biased region" description="Basic and acidic residues" evidence="1">
    <location>
        <begin position="15"/>
        <end position="24"/>
    </location>
</feature>
<evidence type="ECO:0000256" key="1">
    <source>
        <dbReference type="SAM" id="MobiDB-lite"/>
    </source>
</evidence>
<accession>A0A2H0UWU1</accession>
<reference evidence="3" key="1">
    <citation type="submission" date="2017-09" db="EMBL/GenBank/DDBJ databases">
        <title>Depth-based differentiation of microbial function through sediment-hosted aquifers and enrichment of novel symbionts in the deep terrestrial subsurface.</title>
        <authorList>
            <person name="Probst A.J."/>
            <person name="Ladd B."/>
            <person name="Jarett J.K."/>
            <person name="Geller-Mcgrath D.E."/>
            <person name="Sieber C.M.K."/>
            <person name="Emerson J.B."/>
            <person name="Anantharaman K."/>
            <person name="Thomas B.C."/>
            <person name="Malmstrom R."/>
            <person name="Stieglmeier M."/>
            <person name="Klingl A."/>
            <person name="Woyke T."/>
            <person name="Ryan C.M."/>
            <person name="Banfield J.F."/>
        </authorList>
    </citation>
    <scope>NUCLEOTIDE SEQUENCE [LARGE SCALE GENOMIC DNA]</scope>
</reference>
<proteinExistence type="predicted"/>
<protein>
    <submittedName>
        <fullName evidence="2">Uncharacterized protein</fullName>
    </submittedName>
</protein>
<evidence type="ECO:0000313" key="3">
    <source>
        <dbReference type="Proteomes" id="UP000228906"/>
    </source>
</evidence>
<feature type="region of interest" description="Disordered" evidence="1">
    <location>
        <begin position="1"/>
        <end position="24"/>
    </location>
</feature>
<organism evidence="2 3">
    <name type="scientific">bacterium (Candidatus Gribaldobacteria) CG10_big_fil_rev_8_21_14_0_10_41_12</name>
    <dbReference type="NCBI Taxonomy" id="2014277"/>
    <lineage>
        <taxon>Bacteria</taxon>
        <taxon>Candidatus Gribaldobacteria</taxon>
    </lineage>
</organism>
<sequence length="292" mass="33844">MEKEPQIKVEASNPIKERGETEQQVESKEKIEHGILYDKFVELAKNPSQESLDDFVDLFRQLEQKIKDIIKVVTAEGQDKYKYSSFVNGCSCEVVLFYFQKIPENEKELQEEIVKALKGKKVLEIGASQNPHMDFKEYGADYYIAERKGSFYNDTKGTEGTIEELYKEKGIKLLPTCDDDEWQDIPKIRFDIICSTRVWYDGDCRSYPGFDSGGGEAFNKYHRLLKDGGLIYHDMIRTERGYHPLSMDFDFRGLGLVTFVKILENLKESNIEGRRYYGLPPFGMKLNKIAEE</sequence>
<gene>
    <name evidence="2" type="ORF">COU03_02410</name>
</gene>
<comment type="caution">
    <text evidence="2">The sequence shown here is derived from an EMBL/GenBank/DDBJ whole genome shotgun (WGS) entry which is preliminary data.</text>
</comment>